<dbReference type="PATRIC" id="fig|396014.3.peg.2963"/>
<keyword evidence="1" id="KW-1133">Transmembrane helix</keyword>
<organism evidence="2 3">
    <name type="scientific">Brachybacterium phenoliresistens</name>
    <dbReference type="NCBI Taxonomy" id="396014"/>
    <lineage>
        <taxon>Bacteria</taxon>
        <taxon>Bacillati</taxon>
        <taxon>Actinomycetota</taxon>
        <taxon>Actinomycetes</taxon>
        <taxon>Micrococcales</taxon>
        <taxon>Dermabacteraceae</taxon>
        <taxon>Brachybacterium</taxon>
    </lineage>
</organism>
<dbReference type="STRING" id="396014.BF93_04660"/>
<dbReference type="AlphaFoldDB" id="Z9JR37"/>
<dbReference type="Proteomes" id="UP000023067">
    <property type="component" value="Unassembled WGS sequence"/>
</dbReference>
<keyword evidence="1" id="KW-0472">Membrane</keyword>
<dbReference type="HOGENOM" id="CLU_1018077_0_0_11"/>
<evidence type="ECO:0000313" key="3">
    <source>
        <dbReference type="Proteomes" id="UP000023067"/>
    </source>
</evidence>
<evidence type="ECO:0000256" key="1">
    <source>
        <dbReference type="SAM" id="Phobius"/>
    </source>
</evidence>
<reference evidence="2 3" key="1">
    <citation type="submission" date="2014-02" db="EMBL/GenBank/DDBJ databases">
        <title>Genome sequence of Brachybacterium phenoliresistens strain W13A50.</title>
        <authorList>
            <person name="Wang X."/>
        </authorList>
    </citation>
    <scope>NUCLEOTIDE SEQUENCE [LARGE SCALE GENOMIC DNA]</scope>
    <source>
        <strain evidence="2 3">W13A50</strain>
    </source>
</reference>
<dbReference type="OrthoDB" id="4859255at2"/>
<dbReference type="RefSeq" id="WP_038373730.1">
    <property type="nucleotide sequence ID" value="NZ_KK070001.1"/>
</dbReference>
<comment type="caution">
    <text evidence="2">The sequence shown here is derived from an EMBL/GenBank/DDBJ whole genome shotgun (WGS) entry which is preliminary data.</text>
</comment>
<dbReference type="EMBL" id="JDYK01000018">
    <property type="protein sequence ID" value="EWS80212.1"/>
    <property type="molecule type" value="Genomic_DNA"/>
</dbReference>
<keyword evidence="1" id="KW-0812">Transmembrane</keyword>
<sequence>MGFTAGTAPRRTYLRQLIVAAVITLIFGGVGTLLTTIAAVTGGHPALWIVGIVFLVVGLIGLIGLIGMARERLAVGRDAGRALQEVAVGGPLPSPTTRSAPWSWPDLVRGVAAAFEDSPYVVHADDHQVRITADLADARWIQVTSLRTYSTVFAATLTRKRPGLARRNDVLHHVETTAGPLRLGAIAAVRSGRSWFWKRKVQAAIGPSGFQKVVDIDFSTSDINGPLQDVVKAAGWKQTLDAESKLALAMALLGGSSIIIVPLALLASWLLDR</sequence>
<protein>
    <submittedName>
        <fullName evidence="2">Uncharacterized protein</fullName>
    </submittedName>
</protein>
<feature type="transmembrane region" description="Helical" evidence="1">
    <location>
        <begin position="46"/>
        <end position="67"/>
    </location>
</feature>
<accession>Z9JR37</accession>
<feature type="transmembrane region" description="Helical" evidence="1">
    <location>
        <begin position="17"/>
        <end position="40"/>
    </location>
</feature>
<name>Z9JR37_9MICO</name>
<evidence type="ECO:0000313" key="2">
    <source>
        <dbReference type="EMBL" id="EWS80212.1"/>
    </source>
</evidence>
<dbReference type="eggNOG" id="ENOG5031YQS">
    <property type="taxonomic scope" value="Bacteria"/>
</dbReference>
<gene>
    <name evidence="2" type="ORF">BF93_04660</name>
</gene>
<feature type="transmembrane region" description="Helical" evidence="1">
    <location>
        <begin position="246"/>
        <end position="271"/>
    </location>
</feature>
<proteinExistence type="predicted"/>
<keyword evidence="3" id="KW-1185">Reference proteome</keyword>